<dbReference type="InterPro" id="IPR024370">
    <property type="entry name" value="PBP_domain"/>
</dbReference>
<keyword evidence="5" id="KW-1185">Reference proteome</keyword>
<name>A0ABQ7GYY9_DUNSA</name>
<keyword evidence="2" id="KW-1133">Transmembrane helix</keyword>
<evidence type="ECO:0000313" key="5">
    <source>
        <dbReference type="Proteomes" id="UP000815325"/>
    </source>
</evidence>
<dbReference type="InterPro" id="IPR050962">
    <property type="entry name" value="Phosphate-bind_PstS"/>
</dbReference>
<accession>A0ABQ7GYY9</accession>
<keyword evidence="2" id="KW-0812">Transmembrane</keyword>
<dbReference type="EMBL" id="MU069531">
    <property type="protein sequence ID" value="KAF5839826.1"/>
    <property type="molecule type" value="Genomic_DNA"/>
</dbReference>
<evidence type="ECO:0000256" key="1">
    <source>
        <dbReference type="ARBA" id="ARBA00008725"/>
    </source>
</evidence>
<comment type="caution">
    <text evidence="4">The sequence shown here is derived from an EMBL/GenBank/DDBJ whole genome shotgun (WGS) entry which is preliminary data.</text>
</comment>
<evidence type="ECO:0000256" key="2">
    <source>
        <dbReference type="SAM" id="Phobius"/>
    </source>
</evidence>
<sequence>MIDKLLGLQSAIGYLESGQGIANGLSEVQLRNKAGTYLRHNDDKTTIVSDSVLDESFPEGDESALENWSSVSLINRGGETTWPLALVSYCYARQDLTFLGRNSGLTKFILKHLLSDEVSTLAKERYGFTPLTKSKRDGFQSQLENLLQVQNDTDWTLEIDTNDNIGQTDRVVSTHRESFTLRAIEEGMSQIERFLVADARQDARMSALEREIEEQKAASAQGIYQVHGSGTSNPAPLFWNVMQTLQTRAKPAALMTYRSVGSGAGQRDLDTSANVSKSDFSCGDYPLSTEKWQASQDNNRVLHIPLFVGTISIFAKIPGISEAVKLSPCPLVKIFSGAITSWNDPEIQDENPGLSLPDRPITVVHRAPGSSSTNAFTTYLREASLSADCSSKWPSDEVGSAVSQSQWASNKKEALNSQQMIDELTELQSAIGYLESGQGIANGLSEVQLRNKAGTYLRHNDDKTTIVSDDVLNESFPEGDESVLADWSSVSLINRGGETIWPLALVSYCYARQDLTFLGRNSGLTKFVLNYMLSDEVSQLAKERYGFTPLTKNKRDGFQIQLDKLLEVQDGTEWTLETETDDEIGQTDRVVSIHRESYVLRAIEDGMSQVGGFLTADGSQDARMRVLQKEVEDQKDKADKALDVAIAGLVIGLILGLLGASLGVVALKRADGSKGGRYSDHLGGSAAAENPTFSSY</sequence>
<dbReference type="SUPFAM" id="SSF53850">
    <property type="entry name" value="Periplasmic binding protein-like II"/>
    <property type="match status" value="2"/>
</dbReference>
<dbReference type="Pfam" id="PF12849">
    <property type="entry name" value="PBP_like_2"/>
    <property type="match status" value="1"/>
</dbReference>
<dbReference type="Gene3D" id="3.40.190.10">
    <property type="entry name" value="Periplasmic binding protein-like II"/>
    <property type="match status" value="2"/>
</dbReference>
<feature type="domain" description="PBP" evidence="3">
    <location>
        <begin position="217"/>
        <end position="536"/>
    </location>
</feature>
<feature type="transmembrane region" description="Helical" evidence="2">
    <location>
        <begin position="644"/>
        <end position="667"/>
    </location>
</feature>
<dbReference type="PANTHER" id="PTHR42996">
    <property type="entry name" value="PHOSPHATE-BINDING PROTEIN PSTS"/>
    <property type="match status" value="1"/>
</dbReference>
<proteinExistence type="inferred from homology"/>
<dbReference type="Proteomes" id="UP000815325">
    <property type="component" value="Unassembled WGS sequence"/>
</dbReference>
<evidence type="ECO:0000259" key="3">
    <source>
        <dbReference type="Pfam" id="PF12849"/>
    </source>
</evidence>
<dbReference type="PANTHER" id="PTHR42996:SF1">
    <property type="entry name" value="PHOSPHATE-BINDING PROTEIN PSTS"/>
    <property type="match status" value="1"/>
</dbReference>
<keyword evidence="2" id="KW-0472">Membrane</keyword>
<comment type="similarity">
    <text evidence="1">Belongs to the PstS family.</text>
</comment>
<protein>
    <recommendedName>
        <fullName evidence="3">PBP domain-containing protein</fullName>
    </recommendedName>
</protein>
<gene>
    <name evidence="4" type="ORF">DUNSADRAFT_18488</name>
</gene>
<organism evidence="4 5">
    <name type="scientific">Dunaliella salina</name>
    <name type="common">Green alga</name>
    <name type="synonym">Protococcus salinus</name>
    <dbReference type="NCBI Taxonomy" id="3046"/>
    <lineage>
        <taxon>Eukaryota</taxon>
        <taxon>Viridiplantae</taxon>
        <taxon>Chlorophyta</taxon>
        <taxon>core chlorophytes</taxon>
        <taxon>Chlorophyceae</taxon>
        <taxon>CS clade</taxon>
        <taxon>Chlamydomonadales</taxon>
        <taxon>Dunaliellaceae</taxon>
        <taxon>Dunaliella</taxon>
    </lineage>
</organism>
<evidence type="ECO:0000313" key="4">
    <source>
        <dbReference type="EMBL" id="KAF5839826.1"/>
    </source>
</evidence>
<reference evidence="4" key="1">
    <citation type="submission" date="2017-08" db="EMBL/GenBank/DDBJ databases">
        <authorList>
            <person name="Polle J.E."/>
            <person name="Barry K."/>
            <person name="Cushman J."/>
            <person name="Schmutz J."/>
            <person name="Tran D."/>
            <person name="Hathwaick L.T."/>
            <person name="Yim W.C."/>
            <person name="Jenkins J."/>
            <person name="Mckie-Krisberg Z.M."/>
            <person name="Prochnik S."/>
            <person name="Lindquist E."/>
            <person name="Dockter R.B."/>
            <person name="Adam C."/>
            <person name="Molina H."/>
            <person name="Bunkerborg J."/>
            <person name="Jin E."/>
            <person name="Buchheim M."/>
            <person name="Magnuson J."/>
        </authorList>
    </citation>
    <scope>NUCLEOTIDE SEQUENCE</scope>
    <source>
        <strain evidence="4">CCAP 19/18</strain>
    </source>
</reference>